<reference evidence="2 3" key="1">
    <citation type="journal article" date="2007" name="Science">
        <title>The Fusarium graminearum genome reveals a link between localized polymorphism and pathogen specialization.</title>
        <authorList>
            <person name="Cuomo C.A."/>
            <person name="Gueldener U."/>
            <person name="Xu J.-R."/>
            <person name="Trail F."/>
            <person name="Turgeon B.G."/>
            <person name="Di Pietro A."/>
            <person name="Walton J.D."/>
            <person name="Ma L.-J."/>
            <person name="Baker S.E."/>
            <person name="Rep M."/>
            <person name="Adam G."/>
            <person name="Antoniw J."/>
            <person name="Baldwin T."/>
            <person name="Calvo S.E."/>
            <person name="Chang Y.-L."/>
            <person name="DeCaprio D."/>
            <person name="Gale L.R."/>
            <person name="Gnerre S."/>
            <person name="Goswami R.S."/>
            <person name="Hammond-Kosack K."/>
            <person name="Harris L.J."/>
            <person name="Hilburn K."/>
            <person name="Kennell J.C."/>
            <person name="Kroken S."/>
            <person name="Magnuson J.K."/>
            <person name="Mannhaupt G."/>
            <person name="Mauceli E.W."/>
            <person name="Mewes H.-W."/>
            <person name="Mitterbauer R."/>
            <person name="Muehlbauer G."/>
            <person name="Muensterkoetter M."/>
            <person name="Nelson D."/>
            <person name="O'Donnell K."/>
            <person name="Ouellet T."/>
            <person name="Qi W."/>
            <person name="Quesneville H."/>
            <person name="Roncero M.I.G."/>
            <person name="Seong K.-Y."/>
            <person name="Tetko I.V."/>
            <person name="Urban M."/>
            <person name="Waalwijk C."/>
            <person name="Ward T.J."/>
            <person name="Yao J."/>
            <person name="Birren B.W."/>
            <person name="Kistler H.C."/>
        </authorList>
    </citation>
    <scope>NUCLEOTIDE SEQUENCE [LARGE SCALE GENOMIC DNA]</scope>
    <source>
        <strain evidence="3">ATCC MYA-4620 / CBS 123657 / FGSC 9075 / NRRL 31084 / PH-1</strain>
        <strain evidence="2">PH-1 / ATCC MYA-4620 / FGSC 9075 / NRRL 31084</strain>
    </source>
</reference>
<gene>
    <name evidence="1" type="ORF">FGRAMPH1_01T16677</name>
</gene>
<dbReference type="InParanoid" id="A0A098DVF4"/>
<dbReference type="EMBL" id="HG970334">
    <property type="protein sequence ID" value="CEF85820.1"/>
    <property type="molecule type" value="Genomic_DNA"/>
</dbReference>
<evidence type="ECO:0000313" key="1">
    <source>
        <dbReference type="EMBL" id="CEF85820.1"/>
    </source>
</evidence>
<organism evidence="1 3">
    <name type="scientific">Gibberella zeae (strain ATCC MYA-4620 / CBS 123657 / FGSC 9075 / NRRL 31084 / PH-1)</name>
    <name type="common">Wheat head blight fungus</name>
    <name type="synonym">Fusarium graminearum</name>
    <dbReference type="NCBI Taxonomy" id="229533"/>
    <lineage>
        <taxon>Eukaryota</taxon>
        <taxon>Fungi</taxon>
        <taxon>Dikarya</taxon>
        <taxon>Ascomycota</taxon>
        <taxon>Pezizomycotina</taxon>
        <taxon>Sordariomycetes</taxon>
        <taxon>Hypocreomycetidae</taxon>
        <taxon>Hypocreales</taxon>
        <taxon>Nectriaceae</taxon>
        <taxon>Fusarium</taxon>
    </lineage>
</organism>
<proteinExistence type="predicted"/>
<accession>A0A098DVF4</accession>
<dbReference type="VEuPathDB" id="FungiDB:FGRAMPH1_01G16677"/>
<evidence type="ECO:0000313" key="3">
    <source>
        <dbReference type="Proteomes" id="UP000070720"/>
    </source>
</evidence>
<protein>
    <submittedName>
        <fullName evidence="1">Chromosome 3, complete genome</fullName>
    </submittedName>
</protein>
<dbReference type="EnsemblFungi" id="CEF85820">
    <property type="protein sequence ID" value="CEF85820"/>
    <property type="gene ID" value="FGRRES_20241"/>
</dbReference>
<accession>A0A0E0SHA7</accession>
<dbReference type="AlphaFoldDB" id="A0A098DVF4"/>
<name>A0A098DVF4_GIBZE</name>
<reference evidence="1 3" key="3">
    <citation type="journal article" date="2015" name="BMC Genomics">
        <title>The completed genome sequence of the pathogenic ascomycete fungus Fusarium graminearum.</title>
        <authorList>
            <person name="King R."/>
            <person name="Urban M."/>
            <person name="Hammond-Kosack M.C."/>
            <person name="Hassani-Pak K."/>
            <person name="Hammond-Kosack K.E."/>
        </authorList>
    </citation>
    <scope>NUCLEOTIDE SEQUENCE [LARGE SCALE GENOMIC DNA]</scope>
    <source>
        <strain evidence="3">ATCC MYA-4620 / CBS 123657 / FGSC 9075 / NRRL 31084 / PH-1</strain>
        <strain evidence="1">PH-1</strain>
    </source>
</reference>
<keyword evidence="3" id="KW-1185">Reference proteome</keyword>
<sequence length="95" mass="10691">MAKLRKYIQPFQRVGLSHRIFPKLKTLTLDGFDILSPLATCISTTATPAFIKKATIHKDMLRPFASPIYGQYHIDPTYYLDTASDHADSTGHDLP</sequence>
<reference evidence="2 3" key="2">
    <citation type="journal article" date="2010" name="Nature">
        <title>Comparative genomics reveals mobile pathogenicity chromosomes in Fusarium.</title>
        <authorList>
            <person name="Ma L.J."/>
            <person name="van der Does H.C."/>
            <person name="Borkovich K.A."/>
            <person name="Coleman J.J."/>
            <person name="Daboussi M.J."/>
            <person name="Di Pietro A."/>
            <person name="Dufresne M."/>
            <person name="Freitag M."/>
            <person name="Grabherr M."/>
            <person name="Henrissat B."/>
            <person name="Houterman P.M."/>
            <person name="Kang S."/>
            <person name="Shim W.B."/>
            <person name="Woloshuk C."/>
            <person name="Xie X."/>
            <person name="Xu J.R."/>
            <person name="Antoniw J."/>
            <person name="Baker S.E."/>
            <person name="Bluhm B.H."/>
            <person name="Breakspear A."/>
            <person name="Brown D.W."/>
            <person name="Butchko R.A."/>
            <person name="Chapman S."/>
            <person name="Coulson R."/>
            <person name="Coutinho P.M."/>
            <person name="Danchin E.G."/>
            <person name="Diener A."/>
            <person name="Gale L.R."/>
            <person name="Gardiner D.M."/>
            <person name="Goff S."/>
            <person name="Hammond-Kosack K.E."/>
            <person name="Hilburn K."/>
            <person name="Hua-Van A."/>
            <person name="Jonkers W."/>
            <person name="Kazan K."/>
            <person name="Kodira C.D."/>
            <person name="Koehrsen M."/>
            <person name="Kumar L."/>
            <person name="Lee Y.H."/>
            <person name="Li L."/>
            <person name="Manners J.M."/>
            <person name="Miranda-Saavedra D."/>
            <person name="Mukherjee M."/>
            <person name="Park G."/>
            <person name="Park J."/>
            <person name="Park S.Y."/>
            <person name="Proctor R.H."/>
            <person name="Regev A."/>
            <person name="Ruiz-Roldan M.C."/>
            <person name="Sain D."/>
            <person name="Sakthikumar S."/>
            <person name="Sykes S."/>
            <person name="Schwartz D.C."/>
            <person name="Turgeon B.G."/>
            <person name="Wapinski I."/>
            <person name="Yoder O."/>
            <person name="Young S."/>
            <person name="Zeng Q."/>
            <person name="Zhou S."/>
            <person name="Galagan J."/>
            <person name="Cuomo C.A."/>
            <person name="Kistler H.C."/>
            <person name="Rep M."/>
        </authorList>
    </citation>
    <scope>GENOME REANNOTATION</scope>
    <source>
        <strain evidence="3">ATCC MYA-4620 / CBS 123657 / FGSC 9075 / NRRL 31084 / PH-1</strain>
        <strain evidence="2">PH-1 / ATCC MYA-4620 / FGSC 9075 / NRRL 31084</strain>
    </source>
</reference>
<reference evidence="2" key="4">
    <citation type="submission" date="2017-01" db="UniProtKB">
        <authorList>
            <consortium name="EnsemblFungi"/>
        </authorList>
    </citation>
    <scope>IDENTIFICATION</scope>
    <source>
        <strain evidence="2">PH-1 / ATCC MYA-4620 / FGSC 9075 / NRRL 31084</strain>
    </source>
</reference>
<evidence type="ECO:0000313" key="2">
    <source>
        <dbReference type="EnsemblFungi" id="CEF85820"/>
    </source>
</evidence>
<dbReference type="Proteomes" id="UP000070720">
    <property type="component" value="Chromosome 3"/>
</dbReference>